<keyword evidence="2" id="KW-0805">Transcription regulation</keyword>
<comment type="similarity">
    <text evidence="1">Belongs to the sigma-70 factor family. ECF subfamily.</text>
</comment>
<dbReference type="CDD" id="cd06171">
    <property type="entry name" value="Sigma70_r4"/>
    <property type="match status" value="1"/>
</dbReference>
<dbReference type="InterPro" id="IPR036388">
    <property type="entry name" value="WH-like_DNA-bd_sf"/>
</dbReference>
<keyword evidence="3" id="KW-0731">Sigma factor</keyword>
<evidence type="ECO:0000256" key="4">
    <source>
        <dbReference type="ARBA" id="ARBA00023125"/>
    </source>
</evidence>
<dbReference type="Pfam" id="PF04542">
    <property type="entry name" value="Sigma70_r2"/>
    <property type="match status" value="1"/>
</dbReference>
<dbReference type="NCBIfam" id="TIGR02937">
    <property type="entry name" value="sigma70-ECF"/>
    <property type="match status" value="1"/>
</dbReference>
<dbReference type="PANTHER" id="PTHR43133">
    <property type="entry name" value="RNA POLYMERASE ECF-TYPE SIGMA FACTO"/>
    <property type="match status" value="1"/>
</dbReference>
<dbReference type="SUPFAM" id="SSF88659">
    <property type="entry name" value="Sigma3 and sigma4 domains of RNA polymerase sigma factors"/>
    <property type="match status" value="1"/>
</dbReference>
<evidence type="ECO:0000256" key="5">
    <source>
        <dbReference type="ARBA" id="ARBA00023163"/>
    </source>
</evidence>
<keyword evidence="5" id="KW-0804">Transcription</keyword>
<dbReference type="InterPro" id="IPR014284">
    <property type="entry name" value="RNA_pol_sigma-70_dom"/>
</dbReference>
<evidence type="ECO:0000313" key="9">
    <source>
        <dbReference type="Proteomes" id="UP000758168"/>
    </source>
</evidence>
<organism evidence="8 9">
    <name type="scientific">Microlunatus capsulatus</name>
    <dbReference type="NCBI Taxonomy" id="99117"/>
    <lineage>
        <taxon>Bacteria</taxon>
        <taxon>Bacillati</taxon>
        <taxon>Actinomycetota</taxon>
        <taxon>Actinomycetes</taxon>
        <taxon>Propionibacteriales</taxon>
        <taxon>Propionibacteriaceae</taxon>
        <taxon>Microlunatus</taxon>
    </lineage>
</organism>
<proteinExistence type="inferred from homology"/>
<dbReference type="RefSeq" id="WP_210057209.1">
    <property type="nucleotide sequence ID" value="NZ_BAAAMH010000010.1"/>
</dbReference>
<evidence type="ECO:0000259" key="7">
    <source>
        <dbReference type="Pfam" id="PF04545"/>
    </source>
</evidence>
<comment type="caution">
    <text evidence="8">The sequence shown here is derived from an EMBL/GenBank/DDBJ whole genome shotgun (WGS) entry which is preliminary data.</text>
</comment>
<dbReference type="Gene3D" id="1.10.1740.10">
    <property type="match status" value="1"/>
</dbReference>
<dbReference type="EMBL" id="JAGIOB010000001">
    <property type="protein sequence ID" value="MBP2418020.1"/>
    <property type="molecule type" value="Genomic_DNA"/>
</dbReference>
<evidence type="ECO:0000256" key="3">
    <source>
        <dbReference type="ARBA" id="ARBA00023082"/>
    </source>
</evidence>
<dbReference type="InterPro" id="IPR007630">
    <property type="entry name" value="RNA_pol_sigma70_r4"/>
</dbReference>
<dbReference type="Proteomes" id="UP000758168">
    <property type="component" value="Unassembled WGS sequence"/>
</dbReference>
<sequence length="178" mass="19219">MQRGGDLSADSGLRAAYAAHGAELYRFALRGLGDAGLAQDAVQETFLRAWQSAARFDPDRASLRVWLFAIARNVMIDLHRRRTTASFAPVAAEAATEAAERRPGADATEQVLDRTLVVRALGALSPGHREVIVETFLRGRSYDELAASTGVAAGTLRSRAFYALKALRVAMEEMGVSL</sequence>
<evidence type="ECO:0000313" key="8">
    <source>
        <dbReference type="EMBL" id="MBP2418020.1"/>
    </source>
</evidence>
<evidence type="ECO:0000259" key="6">
    <source>
        <dbReference type="Pfam" id="PF04542"/>
    </source>
</evidence>
<dbReference type="InterPro" id="IPR039425">
    <property type="entry name" value="RNA_pol_sigma-70-like"/>
</dbReference>
<gene>
    <name evidence="8" type="ORF">JOF54_002942</name>
</gene>
<dbReference type="Pfam" id="PF04545">
    <property type="entry name" value="Sigma70_r4"/>
    <property type="match status" value="1"/>
</dbReference>
<name>A0ABS4ZB83_9ACTN</name>
<dbReference type="SUPFAM" id="SSF88946">
    <property type="entry name" value="Sigma2 domain of RNA polymerase sigma factors"/>
    <property type="match status" value="1"/>
</dbReference>
<accession>A0ABS4ZB83</accession>
<dbReference type="InterPro" id="IPR013325">
    <property type="entry name" value="RNA_pol_sigma_r2"/>
</dbReference>
<feature type="domain" description="RNA polymerase sigma-70 region 4" evidence="7">
    <location>
        <begin position="120"/>
        <end position="168"/>
    </location>
</feature>
<dbReference type="InterPro" id="IPR007627">
    <property type="entry name" value="RNA_pol_sigma70_r2"/>
</dbReference>
<keyword evidence="4" id="KW-0238">DNA-binding</keyword>
<protein>
    <submittedName>
        <fullName evidence="8">RNA polymerase sigma-70 factor (ECF subfamily)</fullName>
    </submittedName>
</protein>
<keyword evidence="9" id="KW-1185">Reference proteome</keyword>
<evidence type="ECO:0000256" key="1">
    <source>
        <dbReference type="ARBA" id="ARBA00010641"/>
    </source>
</evidence>
<evidence type="ECO:0000256" key="2">
    <source>
        <dbReference type="ARBA" id="ARBA00023015"/>
    </source>
</evidence>
<dbReference type="Gene3D" id="1.10.10.10">
    <property type="entry name" value="Winged helix-like DNA-binding domain superfamily/Winged helix DNA-binding domain"/>
    <property type="match status" value="1"/>
</dbReference>
<dbReference type="PANTHER" id="PTHR43133:SF52">
    <property type="entry name" value="ECF RNA POLYMERASE SIGMA FACTOR SIGL"/>
    <property type="match status" value="1"/>
</dbReference>
<feature type="domain" description="RNA polymerase sigma-70 region 2" evidence="6">
    <location>
        <begin position="17"/>
        <end position="83"/>
    </location>
</feature>
<reference evidence="8 9" key="1">
    <citation type="submission" date="2021-03" db="EMBL/GenBank/DDBJ databases">
        <title>Sequencing the genomes of 1000 actinobacteria strains.</title>
        <authorList>
            <person name="Klenk H.-P."/>
        </authorList>
    </citation>
    <scope>NUCLEOTIDE SEQUENCE [LARGE SCALE GENOMIC DNA]</scope>
    <source>
        <strain evidence="8 9">DSM 12936</strain>
    </source>
</reference>
<dbReference type="InterPro" id="IPR013324">
    <property type="entry name" value="RNA_pol_sigma_r3/r4-like"/>
</dbReference>